<evidence type="ECO:0000259" key="4">
    <source>
        <dbReference type="Pfam" id="PF20723"/>
    </source>
</evidence>
<dbReference type="Ensembl" id="ENSNMLT00000024134.1">
    <property type="protein sequence ID" value="ENSNMLP00000021526.1"/>
    <property type="gene ID" value="ENSNMLG00000013968.1"/>
</dbReference>
<evidence type="ECO:0000313" key="6">
    <source>
        <dbReference type="Proteomes" id="UP000694523"/>
    </source>
</evidence>
<dbReference type="GO" id="GO:0070936">
    <property type="term" value="P:protein K48-linked ubiquitination"/>
    <property type="evidence" value="ECO:0007669"/>
    <property type="project" value="TreeGrafter"/>
</dbReference>
<dbReference type="InterPro" id="IPR048334">
    <property type="entry name" value="Pellino_FHA"/>
</dbReference>
<feature type="domain" description="Pellino FHA" evidence="3">
    <location>
        <begin position="26"/>
        <end position="264"/>
    </location>
</feature>
<feature type="domain" description="Pellino RING" evidence="4">
    <location>
        <begin position="269"/>
        <end position="403"/>
    </location>
</feature>
<keyword evidence="6" id="KW-1185">Reference proteome</keyword>
<dbReference type="PANTHER" id="PTHR12098">
    <property type="entry name" value="E3 UBIQUITIN-PROTEIN LIGASE PELLINO-RELATED"/>
    <property type="match status" value="1"/>
</dbReference>
<evidence type="ECO:0000256" key="2">
    <source>
        <dbReference type="ARBA" id="ARBA00022553"/>
    </source>
</evidence>
<dbReference type="InterPro" id="IPR048335">
    <property type="entry name" value="Pellino_RING"/>
</dbReference>
<dbReference type="PANTHER" id="PTHR12098:SF4">
    <property type="entry name" value="E3 UBIQUITIN-PROTEIN LIGASE PELLINO HOMOLOG 1"/>
    <property type="match status" value="1"/>
</dbReference>
<comment type="similarity">
    <text evidence="1">Belongs to the pellino family.</text>
</comment>
<dbReference type="InterPro" id="IPR006800">
    <property type="entry name" value="Pellino_fam"/>
</dbReference>
<dbReference type="Proteomes" id="UP000694523">
    <property type="component" value="Unplaced"/>
</dbReference>
<name>A0A8C6TME8_9GOBI</name>
<dbReference type="GO" id="GO:0061630">
    <property type="term" value="F:ubiquitin protein ligase activity"/>
    <property type="evidence" value="ECO:0007669"/>
    <property type="project" value="InterPro"/>
</dbReference>
<dbReference type="GO" id="GO:0008592">
    <property type="term" value="P:regulation of Toll signaling pathway"/>
    <property type="evidence" value="ECO:0007669"/>
    <property type="project" value="InterPro"/>
</dbReference>
<organism evidence="5 6">
    <name type="scientific">Neogobius melanostomus</name>
    <name type="common">round goby</name>
    <dbReference type="NCBI Taxonomy" id="47308"/>
    <lineage>
        <taxon>Eukaryota</taxon>
        <taxon>Metazoa</taxon>
        <taxon>Chordata</taxon>
        <taxon>Craniata</taxon>
        <taxon>Vertebrata</taxon>
        <taxon>Euteleostomi</taxon>
        <taxon>Actinopterygii</taxon>
        <taxon>Neopterygii</taxon>
        <taxon>Teleostei</taxon>
        <taxon>Neoteleostei</taxon>
        <taxon>Acanthomorphata</taxon>
        <taxon>Gobiaria</taxon>
        <taxon>Gobiiformes</taxon>
        <taxon>Gobioidei</taxon>
        <taxon>Gobiidae</taxon>
        <taxon>Benthophilinae</taxon>
        <taxon>Neogobiini</taxon>
        <taxon>Neogobius</taxon>
    </lineage>
</organism>
<dbReference type="Pfam" id="PF20723">
    <property type="entry name" value="Pellino_RING"/>
    <property type="match status" value="1"/>
</dbReference>
<evidence type="ECO:0008006" key="7">
    <source>
        <dbReference type="Google" id="ProtNLM"/>
    </source>
</evidence>
<proteinExistence type="inferred from homology"/>
<reference evidence="5" key="1">
    <citation type="submission" date="2025-08" db="UniProtKB">
        <authorList>
            <consortium name="Ensembl"/>
        </authorList>
    </citation>
    <scope>IDENTIFICATION</scope>
</reference>
<reference evidence="5" key="2">
    <citation type="submission" date="2025-09" db="UniProtKB">
        <authorList>
            <consortium name="Ensembl"/>
        </authorList>
    </citation>
    <scope>IDENTIFICATION</scope>
</reference>
<evidence type="ECO:0000259" key="3">
    <source>
        <dbReference type="Pfam" id="PF04710"/>
    </source>
</evidence>
<keyword evidence="2" id="KW-0597">Phosphoprotein</keyword>
<sequence length="403" mass="44837">AKFPADTVYVRSSKVLPTKTYCCFRCNGSLPGGDTERRRSRFVLYRRKEANGVRPSTVHSSYTPQAEKAVSSRLKHSVSFSLSRKHSVVVEYVPDSSTDMFQIGRSSEEPIDFMVTGRAGSDPAQSSVSRFCCRILCSREPPYSARIYAAGFDSAKNIALGERATKWRTMDGQMDALTTNGVLVMNPGPGFTGLFQPGLWKEVSVCGNIFTLRETRSAQKRGARVKGESNLLFDGSLVDLCGVTLLWRSSAGLSLCPTDTLLESHRQDLNSARPQCPVGFYTLSFPSRPLPKPDPEQDPNQPWVYVRCGHVHGYHVWGRRSCPMCRTRSAYVPLWLGLERGFYVDSGKPTHALVPCGHVCSHRTAVYWSLVRTPHLHASCPFCLNPLDAKMPHVQLIFQSPID</sequence>
<protein>
    <recommendedName>
        <fullName evidence="7">Pellino homolog 1a</fullName>
    </recommendedName>
</protein>
<evidence type="ECO:0000256" key="1">
    <source>
        <dbReference type="ARBA" id="ARBA00005639"/>
    </source>
</evidence>
<dbReference type="Pfam" id="PF04710">
    <property type="entry name" value="Pellino_FHA"/>
    <property type="match status" value="1"/>
</dbReference>
<dbReference type="AlphaFoldDB" id="A0A8C6TME8"/>
<accession>A0A8C6TME8</accession>
<evidence type="ECO:0000313" key="5">
    <source>
        <dbReference type="Ensembl" id="ENSNMLP00000021526.1"/>
    </source>
</evidence>